<feature type="non-terminal residue" evidence="1">
    <location>
        <position position="316"/>
    </location>
</feature>
<proteinExistence type="predicted"/>
<dbReference type="EMBL" id="UINC01109704">
    <property type="protein sequence ID" value="SVC76700.1"/>
    <property type="molecule type" value="Genomic_DNA"/>
</dbReference>
<reference evidence="1" key="1">
    <citation type="submission" date="2018-05" db="EMBL/GenBank/DDBJ databases">
        <authorList>
            <person name="Lanie J.A."/>
            <person name="Ng W.-L."/>
            <person name="Kazmierczak K.M."/>
            <person name="Andrzejewski T.M."/>
            <person name="Davidsen T.M."/>
            <person name="Wayne K.J."/>
            <person name="Tettelin H."/>
            <person name="Glass J.I."/>
            <person name="Rusch D."/>
            <person name="Podicherti R."/>
            <person name="Tsui H.-C.T."/>
            <person name="Winkler M.E."/>
        </authorList>
    </citation>
    <scope>NUCLEOTIDE SEQUENCE</scope>
</reference>
<feature type="non-terminal residue" evidence="1">
    <location>
        <position position="1"/>
    </location>
</feature>
<dbReference type="AlphaFoldDB" id="A0A382PV70"/>
<gene>
    <name evidence="1" type="ORF">METZ01_LOCUS329554</name>
</gene>
<protein>
    <submittedName>
        <fullName evidence="1">Uncharacterized protein</fullName>
    </submittedName>
</protein>
<evidence type="ECO:0000313" key="1">
    <source>
        <dbReference type="EMBL" id="SVC76700.1"/>
    </source>
</evidence>
<organism evidence="1">
    <name type="scientific">marine metagenome</name>
    <dbReference type="NCBI Taxonomy" id="408172"/>
    <lineage>
        <taxon>unclassified sequences</taxon>
        <taxon>metagenomes</taxon>
        <taxon>ecological metagenomes</taxon>
    </lineage>
</organism>
<dbReference type="Gene3D" id="3.40.50.2000">
    <property type="entry name" value="Glycogen Phosphorylase B"/>
    <property type="match status" value="1"/>
</dbReference>
<sequence length="316" mass="36502">VKVTWYIKNLNLNPLNKLRNAIRFRSYNYDSFNTSTWNRCLQLIPYLKKMKIKCRVDDGSNLNTDIAVLIRWQDESAFKLVERLKDRGVKTVLDLCVNYFDETGIFPGGYGVTAKQVEEVQNISVIVNAIIAGSKYIRQRAKNHNPNTTYLPESIDSNHFKYVKQKNDFSHKIPRAIWSGQSIKSEEIGELFPMLKDRNIPLTIISNKQPDMPGSYRYIPWSYYTFPSNIVKGDFCISPRRTDNTYDLGHSHFKIGVFMAQGVPSIAAPLPSYKEVIEKTEGGRICESNYQWEKTLDEIIVDPQILWQWSQAAREG</sequence>
<accession>A0A382PV70</accession>
<name>A0A382PV70_9ZZZZ</name>